<accession>A0A8K0L2W8</accession>
<proteinExistence type="predicted"/>
<evidence type="ECO:0000313" key="2">
    <source>
        <dbReference type="EMBL" id="KAG8626661.1"/>
    </source>
</evidence>
<keyword evidence="3" id="KW-1185">Reference proteome</keyword>
<reference evidence="2" key="1">
    <citation type="submission" date="2021-07" db="EMBL/GenBank/DDBJ databases">
        <title>Elsinoe batatas strain:CRI-CJ2 Genome sequencing and assembly.</title>
        <authorList>
            <person name="Huang L."/>
        </authorList>
    </citation>
    <scope>NUCLEOTIDE SEQUENCE</scope>
    <source>
        <strain evidence="2">CRI-CJ2</strain>
    </source>
</reference>
<gene>
    <name evidence="2" type="ORF">KVT40_005606</name>
</gene>
<sequence>MVRAIYCSTFIPWKGFVATTVSIETTEAEKIGFKGAPVAKDREAQILPVAPITTGPNHAPATTVAAGKDHCLAAETATTLAKGQGPAIGTTTVHMTQGHQSEKTVLDGTQGPLNENHVLDGTQGLQFETVVNTTKDLDREVTPTTTGAGELAPRKVTRRLRKVGRQPTERRLESQSYPRARSASLGISLARCAR</sequence>
<protein>
    <submittedName>
        <fullName evidence="2">Uncharacterized protein</fullName>
    </submittedName>
</protein>
<name>A0A8K0L2W8_9PEZI</name>
<organism evidence="2 3">
    <name type="scientific">Elsinoe batatas</name>
    <dbReference type="NCBI Taxonomy" id="2601811"/>
    <lineage>
        <taxon>Eukaryota</taxon>
        <taxon>Fungi</taxon>
        <taxon>Dikarya</taxon>
        <taxon>Ascomycota</taxon>
        <taxon>Pezizomycotina</taxon>
        <taxon>Dothideomycetes</taxon>
        <taxon>Dothideomycetidae</taxon>
        <taxon>Myriangiales</taxon>
        <taxon>Elsinoaceae</taxon>
        <taxon>Elsinoe</taxon>
    </lineage>
</organism>
<dbReference type="EMBL" id="JAESVG020000006">
    <property type="protein sequence ID" value="KAG8626661.1"/>
    <property type="molecule type" value="Genomic_DNA"/>
</dbReference>
<comment type="caution">
    <text evidence="2">The sequence shown here is derived from an EMBL/GenBank/DDBJ whole genome shotgun (WGS) entry which is preliminary data.</text>
</comment>
<evidence type="ECO:0000256" key="1">
    <source>
        <dbReference type="SAM" id="MobiDB-lite"/>
    </source>
</evidence>
<evidence type="ECO:0000313" key="3">
    <source>
        <dbReference type="Proteomes" id="UP000809789"/>
    </source>
</evidence>
<dbReference type="Proteomes" id="UP000809789">
    <property type="component" value="Unassembled WGS sequence"/>
</dbReference>
<dbReference type="AlphaFoldDB" id="A0A8K0L2W8"/>
<feature type="region of interest" description="Disordered" evidence="1">
    <location>
        <begin position="161"/>
        <end position="185"/>
    </location>
</feature>